<dbReference type="EMBL" id="MT144653">
    <property type="protein sequence ID" value="QJH96492.1"/>
    <property type="molecule type" value="Genomic_DNA"/>
</dbReference>
<feature type="region of interest" description="Disordered" evidence="1">
    <location>
        <begin position="124"/>
        <end position="144"/>
    </location>
</feature>
<evidence type="ECO:0000256" key="1">
    <source>
        <dbReference type="SAM" id="MobiDB-lite"/>
    </source>
</evidence>
<dbReference type="Pfam" id="PF04860">
    <property type="entry name" value="Phage_portal"/>
    <property type="match status" value="1"/>
</dbReference>
<dbReference type="EMBL" id="MT141466">
    <property type="protein sequence ID" value="QJA62278.1"/>
    <property type="molecule type" value="Genomic_DNA"/>
</dbReference>
<reference evidence="2" key="1">
    <citation type="submission" date="2020-03" db="EMBL/GenBank/DDBJ databases">
        <title>The deep terrestrial virosphere.</title>
        <authorList>
            <person name="Holmfeldt K."/>
            <person name="Nilsson E."/>
            <person name="Simone D."/>
            <person name="Lopez-Fernandez M."/>
            <person name="Wu X."/>
            <person name="de Brujin I."/>
            <person name="Lundin D."/>
            <person name="Andersson A."/>
            <person name="Bertilsson S."/>
            <person name="Dopson M."/>
        </authorList>
    </citation>
    <scope>NUCLEOTIDE SEQUENCE</scope>
    <source>
        <strain evidence="4">MM415A00250</strain>
        <strain evidence="3">MM415B00805</strain>
        <strain evidence="2">TM448A00708</strain>
        <strain evidence="5">TM448B00745</strain>
    </source>
</reference>
<dbReference type="AlphaFoldDB" id="A0A6H1ZJN4"/>
<accession>A0A6H1ZJN4</accession>
<organism evidence="2">
    <name type="scientific">viral metagenome</name>
    <dbReference type="NCBI Taxonomy" id="1070528"/>
    <lineage>
        <taxon>unclassified sequences</taxon>
        <taxon>metagenomes</taxon>
        <taxon>organismal metagenomes</taxon>
    </lineage>
</organism>
<protein>
    <submittedName>
        <fullName evidence="2">Putative portal protein</fullName>
    </submittedName>
</protein>
<evidence type="ECO:0000313" key="3">
    <source>
        <dbReference type="EMBL" id="QJA62278.1"/>
    </source>
</evidence>
<dbReference type="EMBL" id="MT144051">
    <property type="protein sequence ID" value="QJA47641.1"/>
    <property type="molecule type" value="Genomic_DNA"/>
</dbReference>
<evidence type="ECO:0000313" key="2">
    <source>
        <dbReference type="EMBL" id="QJA47641.1"/>
    </source>
</evidence>
<sequence length="387" mass="42918">MANGVIVHNSNIEQQGIGYVVHTLRPWLVNWEQELNAKLLRYRQGYFAEFSVEGLLRGDSAARAAFYKEMFFVGAMSPNDIRNKENLNPVDGGDRYYVPLNMVPVGGEGEPAFSEPGVNGIATPSPAAGFPIRSGMTGPGEQRKRRGAVARARAARAGRHGFEEAGTRIVEREKSNVLRAAKKHLGERSLEGWNSWLDDFYRDFPDFIVRQVGGAVLALAELIQPMAAEEVNGEEGMSAEMERFLVEYKRSFALRYRDSSKGQLRSIVDRAEMDPEADPVEVVEMRLGEWEQRRPGKVALNESIVLSNAVAKLVFVDAGITRLRWAAIGGESCPFCQEMDGKIVGVEQPFVAHDTVLQAEGKSDMKIYKPALHPPLHEGCVCQVEPE</sequence>
<evidence type="ECO:0000313" key="5">
    <source>
        <dbReference type="EMBL" id="QJH96492.1"/>
    </source>
</evidence>
<dbReference type="InterPro" id="IPR006944">
    <property type="entry name" value="Phage/GTA_portal"/>
</dbReference>
<evidence type="ECO:0000313" key="4">
    <source>
        <dbReference type="EMBL" id="QJA83830.1"/>
    </source>
</evidence>
<gene>
    <name evidence="4" type="ORF">MM415A00250_0008</name>
    <name evidence="3" type="ORF">MM415B00805_0022</name>
    <name evidence="2" type="ORF">TM448A00708_0014</name>
    <name evidence="5" type="ORF">TM448B00745_0007</name>
</gene>
<name>A0A6H1ZJN4_9ZZZZ</name>
<dbReference type="EMBL" id="MT142519">
    <property type="protein sequence ID" value="QJA83830.1"/>
    <property type="molecule type" value="Genomic_DNA"/>
</dbReference>
<proteinExistence type="predicted"/>